<keyword evidence="5 6" id="KW-0472">Membrane</keyword>
<dbReference type="InterPro" id="IPR051790">
    <property type="entry name" value="Cytochrome_c-biogenesis_DsbD"/>
</dbReference>
<comment type="similarity">
    <text evidence="2">Belongs to the DsbD family.</text>
</comment>
<sequence length="305" mass="32528">MELTHTQILYYAFIQGLVGALNPCGFAMLPAYLSLVVLGEDTTQEGRRSLSSALRALVATAAMALGFVLVFGSFGLLSDSLSWRIQRYLPAATMVVGATMIVLGLWFLWRILRGNEVVVRLPKWSGGTPTARIGSMFGYGVAYAISSLSCGFGSFVTVISLTFRSGANNLGLLACLAYAGGMTAVVGSLAVSAALAHNVISAALRWVLPYISIISAALVVATGLYVGYYGWYEYRLFQANGDPNNPLISMALAVQSWLAAAVNAFSAWQWVAILLALLVLAGVWTAVVRLWLPRQDLVDSTGPDA</sequence>
<feature type="transmembrane region" description="Helical" evidence="6">
    <location>
        <begin position="170"/>
        <end position="195"/>
    </location>
</feature>
<evidence type="ECO:0000256" key="2">
    <source>
        <dbReference type="ARBA" id="ARBA00006143"/>
    </source>
</evidence>
<keyword evidence="3 6" id="KW-0812">Transmembrane</keyword>
<dbReference type="InterPro" id="IPR003834">
    <property type="entry name" value="Cyt_c_assmbl_TM_dom"/>
</dbReference>
<feature type="transmembrane region" description="Helical" evidence="6">
    <location>
        <begin position="88"/>
        <end position="109"/>
    </location>
</feature>
<dbReference type="RefSeq" id="WP_007468370.1">
    <property type="nucleotide sequence ID" value="NZ_KI391954.1"/>
</dbReference>
<dbReference type="AlphaFoldDB" id="E5XN99"/>
<organism evidence="8 9">
    <name type="scientific">Segniliparus rugosus (strain ATCC BAA-974 / DSM 45345 / CCUG 50838 / CIP 108380 / JCM 13579 / CDC 945)</name>
    <dbReference type="NCBI Taxonomy" id="679197"/>
    <lineage>
        <taxon>Bacteria</taxon>
        <taxon>Bacillati</taxon>
        <taxon>Actinomycetota</taxon>
        <taxon>Actinomycetes</taxon>
        <taxon>Mycobacteriales</taxon>
        <taxon>Segniliparaceae</taxon>
        <taxon>Segniliparus</taxon>
    </lineage>
</organism>
<dbReference type="PANTHER" id="PTHR31272">
    <property type="entry name" value="CYTOCHROME C-TYPE BIOGENESIS PROTEIN HI_1454-RELATED"/>
    <property type="match status" value="1"/>
</dbReference>
<feature type="transmembrane region" description="Helical" evidence="6">
    <location>
        <begin position="53"/>
        <end position="76"/>
    </location>
</feature>
<evidence type="ECO:0000256" key="1">
    <source>
        <dbReference type="ARBA" id="ARBA00004141"/>
    </source>
</evidence>
<comment type="subcellular location">
    <subcellularLocation>
        <location evidence="1">Membrane</location>
        <topology evidence="1">Multi-pass membrane protein</topology>
    </subcellularLocation>
</comment>
<comment type="caution">
    <text evidence="8">The sequence shown here is derived from an EMBL/GenBank/DDBJ whole genome shotgun (WGS) entry which is preliminary data.</text>
</comment>
<feature type="domain" description="Cytochrome C biogenesis protein transmembrane" evidence="7">
    <location>
        <begin position="8"/>
        <end position="183"/>
    </location>
</feature>
<keyword evidence="4 6" id="KW-1133">Transmembrane helix</keyword>
<feature type="transmembrane region" description="Helical" evidence="6">
    <location>
        <begin position="9"/>
        <end position="33"/>
    </location>
</feature>
<accession>E5XN99</accession>
<evidence type="ECO:0000313" key="8">
    <source>
        <dbReference type="EMBL" id="EFV14195.1"/>
    </source>
</evidence>
<dbReference type="EMBL" id="ACZI02000003">
    <property type="protein sequence ID" value="EFV14195.1"/>
    <property type="molecule type" value="Genomic_DNA"/>
</dbReference>
<evidence type="ECO:0000256" key="4">
    <source>
        <dbReference type="ARBA" id="ARBA00022989"/>
    </source>
</evidence>
<evidence type="ECO:0000256" key="5">
    <source>
        <dbReference type="ARBA" id="ARBA00023136"/>
    </source>
</evidence>
<name>E5XN99_SEGRC</name>
<evidence type="ECO:0000256" key="3">
    <source>
        <dbReference type="ARBA" id="ARBA00022692"/>
    </source>
</evidence>
<evidence type="ECO:0000259" key="7">
    <source>
        <dbReference type="Pfam" id="PF02683"/>
    </source>
</evidence>
<gene>
    <name evidence="8" type="ORF">HMPREF9336_00969</name>
</gene>
<dbReference type="Proteomes" id="UP000004816">
    <property type="component" value="Unassembled WGS sequence"/>
</dbReference>
<feature type="transmembrane region" description="Helical" evidence="6">
    <location>
        <begin position="207"/>
        <end position="226"/>
    </location>
</feature>
<dbReference type="STRING" id="679197.HMPREF9336_00969"/>
<evidence type="ECO:0000256" key="6">
    <source>
        <dbReference type="SAM" id="Phobius"/>
    </source>
</evidence>
<dbReference type="Pfam" id="PF02683">
    <property type="entry name" value="DsbD_TM"/>
    <property type="match status" value="1"/>
</dbReference>
<protein>
    <recommendedName>
        <fullName evidence="7">Cytochrome C biogenesis protein transmembrane domain-containing protein</fullName>
    </recommendedName>
</protein>
<evidence type="ECO:0000313" key="9">
    <source>
        <dbReference type="Proteomes" id="UP000004816"/>
    </source>
</evidence>
<dbReference type="eggNOG" id="COG0785">
    <property type="taxonomic scope" value="Bacteria"/>
</dbReference>
<dbReference type="OrthoDB" id="5244297at2"/>
<reference evidence="8 9" key="1">
    <citation type="journal article" date="2011" name="Stand. Genomic Sci.">
        <title>High quality draft genome sequence of Segniliparus rugosus CDC 945(T)= (ATCC BAA-974(T)).</title>
        <authorList>
            <person name="Earl A.M."/>
            <person name="Desjardins C.A."/>
            <person name="Fitzgerald M.G."/>
            <person name="Arachchi H.M."/>
            <person name="Zeng Q."/>
            <person name="Mehta T."/>
            <person name="Griggs A."/>
            <person name="Birren B.W."/>
            <person name="Toney N.C."/>
            <person name="Carr J."/>
            <person name="Posey J."/>
            <person name="Butler W.R."/>
        </authorList>
    </citation>
    <scope>NUCLEOTIDE SEQUENCE [LARGE SCALE GENOMIC DNA]</scope>
    <source>
        <strain evidence="9">ATCC BAA-974 / DSM 45345 / CCUG 50838 / CIP 108380 / JCM 13579 / CDC 945</strain>
    </source>
</reference>
<dbReference type="PANTHER" id="PTHR31272:SF4">
    <property type="entry name" value="CYTOCHROME C-TYPE BIOGENESIS PROTEIN HI_1454-RELATED"/>
    <property type="match status" value="1"/>
</dbReference>
<keyword evidence="9" id="KW-1185">Reference proteome</keyword>
<proteinExistence type="inferred from homology"/>
<feature type="transmembrane region" description="Helical" evidence="6">
    <location>
        <begin position="141"/>
        <end position="163"/>
    </location>
</feature>
<feature type="transmembrane region" description="Helical" evidence="6">
    <location>
        <begin position="271"/>
        <end position="292"/>
    </location>
</feature>
<dbReference type="HOGENOM" id="CLU_055985_0_0_11"/>